<dbReference type="OrthoDB" id="529831at2"/>
<keyword evidence="2" id="KW-0472">Membrane</keyword>
<proteinExistence type="predicted"/>
<gene>
    <name evidence="3" type="ORF">DQG23_18085</name>
</gene>
<keyword evidence="2" id="KW-0812">Transmembrane</keyword>
<dbReference type="AlphaFoldDB" id="A0A329MIP7"/>
<accession>A0A329MIP7</accession>
<comment type="caution">
    <text evidence="3">The sequence shown here is derived from an EMBL/GenBank/DDBJ whole genome shotgun (WGS) entry which is preliminary data.</text>
</comment>
<evidence type="ECO:0000256" key="2">
    <source>
        <dbReference type="SAM" id="Phobius"/>
    </source>
</evidence>
<sequence length="420" mass="47562">MYIVFLVQQKLYILPSRKAEGPDTKHTFVIETLEEYMHKKRHLRLKGRLPYISALILLSLAIIWPHAAAHAQTNAAKSLSVIVKASPASEFQTRLDIYSHKILKSISALEPIDQVRQEDSDVEIVVHDASGSDRTYVLSGDGSLIEKSAGKVLLPPPQLREQLKQTADRVRDIHYGKLTPWEQAKQIVSKKDIVTVIDLETGLRFRAQRRAGSSHADVQPVTKEDTRIMKQIYGGKWSWKRRAILVIKGRERIAGSMHGMPHGGDGIPDNDFKGHFCIHFQNSVTHGTGNLDMAHQLMVMKAAGKLRTYLAERNPYELVELFMSALNQHDRYTASLMLSQEAKRQFAEEGEDDPSVESIQRLSPPNRDSDSSGLVALEVPVDTVITMQNHLKERRKLHFVLKRASVKEPWKIERIDNIPD</sequence>
<feature type="region of interest" description="Disordered" evidence="1">
    <location>
        <begin position="344"/>
        <end position="373"/>
    </location>
</feature>
<organism evidence="3 4">
    <name type="scientific">Paenibacillus contaminans</name>
    <dbReference type="NCBI Taxonomy" id="450362"/>
    <lineage>
        <taxon>Bacteria</taxon>
        <taxon>Bacillati</taxon>
        <taxon>Bacillota</taxon>
        <taxon>Bacilli</taxon>
        <taxon>Bacillales</taxon>
        <taxon>Paenibacillaceae</taxon>
        <taxon>Paenibacillus</taxon>
    </lineage>
</organism>
<keyword evidence="4" id="KW-1185">Reference proteome</keyword>
<reference evidence="3 4" key="1">
    <citation type="journal article" date="2009" name="Int. J. Syst. Evol. Microbiol.">
        <title>Paenibacillus contaminans sp. nov., isolated from a contaminated laboratory plate.</title>
        <authorList>
            <person name="Chou J.H."/>
            <person name="Lee J.H."/>
            <person name="Lin M.C."/>
            <person name="Chang P.S."/>
            <person name="Arun A.B."/>
            <person name="Young C.C."/>
            <person name="Chen W.M."/>
        </authorList>
    </citation>
    <scope>NUCLEOTIDE SEQUENCE [LARGE SCALE GENOMIC DNA]</scope>
    <source>
        <strain evidence="3 4">CKOBP-6</strain>
    </source>
</reference>
<dbReference type="Proteomes" id="UP000250369">
    <property type="component" value="Unassembled WGS sequence"/>
</dbReference>
<protein>
    <submittedName>
        <fullName evidence="3">Uncharacterized protein</fullName>
    </submittedName>
</protein>
<feature type="transmembrane region" description="Helical" evidence="2">
    <location>
        <begin position="49"/>
        <end position="67"/>
    </location>
</feature>
<keyword evidence="2" id="KW-1133">Transmembrane helix</keyword>
<dbReference type="RefSeq" id="WP_113032271.1">
    <property type="nucleotide sequence ID" value="NZ_QMFB01000010.1"/>
</dbReference>
<name>A0A329MIP7_9BACL</name>
<evidence type="ECO:0000313" key="4">
    <source>
        <dbReference type="Proteomes" id="UP000250369"/>
    </source>
</evidence>
<evidence type="ECO:0000313" key="3">
    <source>
        <dbReference type="EMBL" id="RAV19841.1"/>
    </source>
</evidence>
<evidence type="ECO:0000256" key="1">
    <source>
        <dbReference type="SAM" id="MobiDB-lite"/>
    </source>
</evidence>
<dbReference type="EMBL" id="QMFB01000010">
    <property type="protein sequence ID" value="RAV19841.1"/>
    <property type="molecule type" value="Genomic_DNA"/>
</dbReference>